<accession>A0A4Z2I7C9</accession>
<evidence type="ECO:0000256" key="1">
    <source>
        <dbReference type="SAM" id="MobiDB-lite"/>
    </source>
</evidence>
<evidence type="ECO:0000313" key="2">
    <source>
        <dbReference type="EMBL" id="TNN73959.1"/>
    </source>
</evidence>
<dbReference type="Proteomes" id="UP000314294">
    <property type="component" value="Unassembled WGS sequence"/>
</dbReference>
<proteinExistence type="predicted"/>
<sequence length="98" mass="10987">MALRIANLLLLRPRWRDSNSAVTDDDGSPRKCSHECRLVNNSPHPNWQLGESPYGRTTALQRSVVLSPTRCVGHRFHPRPDGEEEEADVDVNEASAAR</sequence>
<gene>
    <name evidence="2" type="ORF">EYF80_015780</name>
</gene>
<feature type="region of interest" description="Disordered" evidence="1">
    <location>
        <begin position="72"/>
        <end position="98"/>
    </location>
</feature>
<comment type="caution">
    <text evidence="2">The sequence shown here is derived from an EMBL/GenBank/DDBJ whole genome shotgun (WGS) entry which is preliminary data.</text>
</comment>
<organism evidence="2 3">
    <name type="scientific">Liparis tanakae</name>
    <name type="common">Tanaka's snailfish</name>
    <dbReference type="NCBI Taxonomy" id="230148"/>
    <lineage>
        <taxon>Eukaryota</taxon>
        <taxon>Metazoa</taxon>
        <taxon>Chordata</taxon>
        <taxon>Craniata</taxon>
        <taxon>Vertebrata</taxon>
        <taxon>Euteleostomi</taxon>
        <taxon>Actinopterygii</taxon>
        <taxon>Neopterygii</taxon>
        <taxon>Teleostei</taxon>
        <taxon>Neoteleostei</taxon>
        <taxon>Acanthomorphata</taxon>
        <taxon>Eupercaria</taxon>
        <taxon>Perciformes</taxon>
        <taxon>Cottioidei</taxon>
        <taxon>Cottales</taxon>
        <taxon>Liparidae</taxon>
        <taxon>Liparis</taxon>
    </lineage>
</organism>
<reference evidence="2 3" key="1">
    <citation type="submission" date="2019-03" db="EMBL/GenBank/DDBJ databases">
        <title>First draft genome of Liparis tanakae, snailfish: a comprehensive survey of snailfish specific genes.</title>
        <authorList>
            <person name="Kim W."/>
            <person name="Song I."/>
            <person name="Jeong J.-H."/>
            <person name="Kim D."/>
            <person name="Kim S."/>
            <person name="Ryu S."/>
            <person name="Song J.Y."/>
            <person name="Lee S.K."/>
        </authorList>
    </citation>
    <scope>NUCLEOTIDE SEQUENCE [LARGE SCALE GENOMIC DNA]</scope>
    <source>
        <tissue evidence="2">Muscle</tissue>
    </source>
</reference>
<feature type="compositionally biased region" description="Acidic residues" evidence="1">
    <location>
        <begin position="82"/>
        <end position="91"/>
    </location>
</feature>
<dbReference type="AlphaFoldDB" id="A0A4Z2I7C9"/>
<name>A0A4Z2I7C9_9TELE</name>
<keyword evidence="3" id="KW-1185">Reference proteome</keyword>
<evidence type="ECO:0000313" key="3">
    <source>
        <dbReference type="Proteomes" id="UP000314294"/>
    </source>
</evidence>
<protein>
    <submittedName>
        <fullName evidence="2">Uncharacterized protein</fullName>
    </submittedName>
</protein>
<dbReference type="EMBL" id="SRLO01000119">
    <property type="protein sequence ID" value="TNN73959.1"/>
    <property type="molecule type" value="Genomic_DNA"/>
</dbReference>